<comment type="caution">
    <text evidence="1">The sequence shown here is derived from an EMBL/GenBank/DDBJ whole genome shotgun (WGS) entry which is preliminary data.</text>
</comment>
<evidence type="ECO:0000313" key="1">
    <source>
        <dbReference type="EMBL" id="MFC5846678.1"/>
    </source>
</evidence>
<protein>
    <submittedName>
        <fullName evidence="1">Uncharacterized protein</fullName>
    </submittedName>
</protein>
<gene>
    <name evidence="1" type="ORF">ACFPQ6_00005</name>
</gene>
<dbReference type="EMBL" id="JBHSOH010000001">
    <property type="protein sequence ID" value="MFC5846678.1"/>
    <property type="molecule type" value="Genomic_DNA"/>
</dbReference>
<reference evidence="2" key="1">
    <citation type="journal article" date="2019" name="Int. J. Syst. Evol. Microbiol.">
        <title>The Global Catalogue of Microorganisms (GCM) 10K type strain sequencing project: providing services to taxonomists for standard genome sequencing and annotation.</title>
        <authorList>
            <consortium name="The Broad Institute Genomics Platform"/>
            <consortium name="The Broad Institute Genome Sequencing Center for Infectious Disease"/>
            <person name="Wu L."/>
            <person name="Ma J."/>
        </authorList>
    </citation>
    <scope>NUCLEOTIDE SEQUENCE [LARGE SCALE GENOMIC DNA]</scope>
    <source>
        <strain evidence="2">CGMCC 1.15053</strain>
    </source>
</reference>
<sequence>MLEMLADWLEASERHFEADEAIGNAIHSGPYNPAAASVVRARYGDTEAIMHAAEDKLHALSPAHLRALAAQAEAGDEMEGIRAALRGSRGTHNPHLYTGENARRDAWWRGNAQVWRLVDETACQHAESAYSAGMLNKNRAAALAAAQPEPERGEG</sequence>
<dbReference type="Proteomes" id="UP001595979">
    <property type="component" value="Unassembled WGS sequence"/>
</dbReference>
<evidence type="ECO:0000313" key="2">
    <source>
        <dbReference type="Proteomes" id="UP001595979"/>
    </source>
</evidence>
<accession>A0ABW1DFE3</accession>
<keyword evidence="2" id="KW-1185">Reference proteome</keyword>
<name>A0ABW1DFE3_9DEIO</name>
<proteinExistence type="predicted"/>
<organism evidence="1 2">
    <name type="scientific">Deinococcus petrolearius</name>
    <dbReference type="NCBI Taxonomy" id="1751295"/>
    <lineage>
        <taxon>Bacteria</taxon>
        <taxon>Thermotogati</taxon>
        <taxon>Deinococcota</taxon>
        <taxon>Deinococci</taxon>
        <taxon>Deinococcales</taxon>
        <taxon>Deinococcaceae</taxon>
        <taxon>Deinococcus</taxon>
    </lineage>
</organism>
<dbReference type="RefSeq" id="WP_380044898.1">
    <property type="nucleotide sequence ID" value="NZ_JBHSOH010000001.1"/>
</dbReference>